<evidence type="ECO:0000313" key="2">
    <source>
        <dbReference type="Proteomes" id="UP000220828"/>
    </source>
</evidence>
<organism evidence="1 2">
    <name type="scientific">Flavobacterium branchiophilum</name>
    <dbReference type="NCBI Taxonomy" id="55197"/>
    <lineage>
        <taxon>Bacteria</taxon>
        <taxon>Pseudomonadati</taxon>
        <taxon>Bacteroidota</taxon>
        <taxon>Flavobacteriia</taxon>
        <taxon>Flavobacteriales</taxon>
        <taxon>Flavobacteriaceae</taxon>
        <taxon>Flavobacterium</taxon>
    </lineage>
</organism>
<reference evidence="1 2" key="1">
    <citation type="submission" date="2017-09" db="EMBL/GenBank/DDBJ databases">
        <title>Whole genomes of Flavobacteriaceae.</title>
        <authorList>
            <person name="Stine C."/>
            <person name="Li C."/>
            <person name="Tadesse D."/>
        </authorList>
    </citation>
    <scope>NUCLEOTIDE SEQUENCE [LARGE SCALE GENOMIC DNA]</scope>
    <source>
        <strain evidence="1 2">ATCC 35036</strain>
    </source>
</reference>
<dbReference type="Proteomes" id="UP000220828">
    <property type="component" value="Unassembled WGS sequence"/>
</dbReference>
<name>A0A2H3K8T2_9FLAO</name>
<protein>
    <submittedName>
        <fullName evidence="1">Uncharacterized protein</fullName>
    </submittedName>
</protein>
<gene>
    <name evidence="1" type="ORF">B0A77_13760</name>
</gene>
<dbReference type="AlphaFoldDB" id="A0A2H3K8T2"/>
<accession>A0A2H3K8T2</accession>
<dbReference type="EMBL" id="PCMW01000103">
    <property type="protein sequence ID" value="PDS22303.1"/>
    <property type="molecule type" value="Genomic_DNA"/>
</dbReference>
<sequence>MQNSIYNSIFHSKNSTKFPISFFYSKIFLLLIKKQIKKNGISINISVLINHFFFKQIFLNY</sequence>
<evidence type="ECO:0000313" key="1">
    <source>
        <dbReference type="EMBL" id="PDS22303.1"/>
    </source>
</evidence>
<comment type="caution">
    <text evidence="1">The sequence shown here is derived from an EMBL/GenBank/DDBJ whole genome shotgun (WGS) entry which is preliminary data.</text>
</comment>
<proteinExistence type="predicted"/>